<keyword evidence="3 6" id="KW-0812">Transmembrane</keyword>
<dbReference type="eggNOG" id="COG4965">
    <property type="taxonomic scope" value="Bacteria"/>
</dbReference>
<feature type="domain" description="Type II secretion system protein GspF" evidence="7">
    <location>
        <begin position="158"/>
        <end position="281"/>
    </location>
</feature>
<gene>
    <name evidence="9" type="ORF">Wenmar_01785</name>
</gene>
<evidence type="ECO:0000256" key="2">
    <source>
        <dbReference type="ARBA" id="ARBA00022475"/>
    </source>
</evidence>
<dbReference type="Pfam" id="PF00482">
    <property type="entry name" value="T2SSF"/>
    <property type="match status" value="1"/>
</dbReference>
<evidence type="ECO:0000259" key="8">
    <source>
        <dbReference type="Pfam" id="PF19360"/>
    </source>
</evidence>
<evidence type="ECO:0000256" key="3">
    <source>
        <dbReference type="ARBA" id="ARBA00022692"/>
    </source>
</evidence>
<evidence type="ECO:0000313" key="9">
    <source>
        <dbReference type="EMBL" id="KIQ69423.1"/>
    </source>
</evidence>
<evidence type="ECO:0000259" key="7">
    <source>
        <dbReference type="Pfam" id="PF00482"/>
    </source>
</evidence>
<dbReference type="PANTHER" id="PTHR35007:SF1">
    <property type="entry name" value="PILUS ASSEMBLY PROTEIN"/>
    <property type="match status" value="1"/>
</dbReference>
<organism evidence="9 10">
    <name type="scientific">Wenxinia marina DSM 24838</name>
    <dbReference type="NCBI Taxonomy" id="1123501"/>
    <lineage>
        <taxon>Bacteria</taxon>
        <taxon>Pseudomonadati</taxon>
        <taxon>Pseudomonadota</taxon>
        <taxon>Alphaproteobacteria</taxon>
        <taxon>Rhodobacterales</taxon>
        <taxon>Roseobacteraceae</taxon>
        <taxon>Wenxinia</taxon>
    </lineage>
</organism>
<keyword evidence="10" id="KW-1185">Reference proteome</keyword>
<dbReference type="PANTHER" id="PTHR35007">
    <property type="entry name" value="INTEGRAL MEMBRANE PROTEIN-RELATED"/>
    <property type="match status" value="1"/>
</dbReference>
<dbReference type="EMBL" id="AONG01000009">
    <property type="protein sequence ID" value="KIQ69423.1"/>
    <property type="molecule type" value="Genomic_DNA"/>
</dbReference>
<feature type="domain" description="Type II secretion system protein TadB-like N-terminal" evidence="8">
    <location>
        <begin position="12"/>
        <end position="111"/>
    </location>
</feature>
<reference evidence="9 10" key="1">
    <citation type="submission" date="2013-01" db="EMBL/GenBank/DDBJ databases">
        <authorList>
            <person name="Fiebig A."/>
            <person name="Goeker M."/>
            <person name="Klenk H.-P.P."/>
        </authorList>
    </citation>
    <scope>NUCLEOTIDE SEQUENCE [LARGE SCALE GENOMIC DNA]</scope>
    <source>
        <strain evidence="9 10">DSM 24838</strain>
    </source>
</reference>
<evidence type="ECO:0000256" key="4">
    <source>
        <dbReference type="ARBA" id="ARBA00022989"/>
    </source>
</evidence>
<feature type="transmembrane region" description="Helical" evidence="6">
    <location>
        <begin position="121"/>
        <end position="142"/>
    </location>
</feature>
<dbReference type="OrthoDB" id="9803381at2"/>
<sequence length="325" mass="35381">MGLDGLLNQPDAELMIYAGTALAVFLVITGISQLLSRRENRAEARTRRLKMIEKGASTEEILAVLKPTPRRSGIERLPFVGGVPRAMRQAGLAASPMRFLLLCATLAVVVASAAAAVLPWLAALIAGLNVGLFMPLMVLNAIRSRRLDRMTALLPDALDLMARGLRVGHPLSTSILAVAQEMPDPVGTEFGLIADQISYGDDLVDAFGEFAERLDLEDVNYLAASIAIQHGTGGDLAAIVDTLSKTIRARIILRRRVKAISAEGRLTGYFLTAVPFFIFGMNMIVNPDYYMGVRDDPLFTPMMVFIVLFVVLNGVVLNRLVKIRY</sequence>
<proteinExistence type="predicted"/>
<feature type="transmembrane region" description="Helical" evidence="6">
    <location>
        <begin position="14"/>
        <end position="35"/>
    </location>
</feature>
<evidence type="ECO:0000256" key="6">
    <source>
        <dbReference type="SAM" id="Phobius"/>
    </source>
</evidence>
<feature type="transmembrane region" description="Helical" evidence="6">
    <location>
        <begin position="298"/>
        <end position="321"/>
    </location>
</feature>
<feature type="transmembrane region" description="Helical" evidence="6">
    <location>
        <begin position="97"/>
        <end position="115"/>
    </location>
</feature>
<accession>A0A0D0QEI1</accession>
<dbReference type="PATRIC" id="fig|1123501.6.peg.1877"/>
<dbReference type="STRING" id="1123501.Wenmar_01785"/>
<dbReference type="RefSeq" id="WP_018303558.1">
    <property type="nucleotide sequence ID" value="NZ_KB902299.1"/>
</dbReference>
<dbReference type="InterPro" id="IPR018076">
    <property type="entry name" value="T2SS_GspF_dom"/>
</dbReference>
<dbReference type="InterPro" id="IPR045824">
    <property type="entry name" value="T2SS_TadB-like_N"/>
</dbReference>
<keyword evidence="5 6" id="KW-0472">Membrane</keyword>
<evidence type="ECO:0000256" key="5">
    <source>
        <dbReference type="ARBA" id="ARBA00023136"/>
    </source>
</evidence>
<dbReference type="Proteomes" id="UP000035100">
    <property type="component" value="Unassembled WGS sequence"/>
</dbReference>
<dbReference type="Gene3D" id="1.20.81.30">
    <property type="entry name" value="Type II secretion system (T2SS), domain F"/>
    <property type="match status" value="1"/>
</dbReference>
<name>A0A0D0QEI1_9RHOB</name>
<comment type="subcellular location">
    <subcellularLocation>
        <location evidence="1">Cell membrane</location>
        <topology evidence="1">Multi-pass membrane protein</topology>
    </subcellularLocation>
</comment>
<keyword evidence="2" id="KW-1003">Cell membrane</keyword>
<dbReference type="InterPro" id="IPR042094">
    <property type="entry name" value="T2SS_GspF_sf"/>
</dbReference>
<comment type="caution">
    <text evidence="9">The sequence shown here is derived from an EMBL/GenBank/DDBJ whole genome shotgun (WGS) entry which is preliminary data.</text>
</comment>
<keyword evidence="4 6" id="KW-1133">Transmembrane helix</keyword>
<feature type="transmembrane region" description="Helical" evidence="6">
    <location>
        <begin position="266"/>
        <end position="286"/>
    </location>
</feature>
<protein>
    <submittedName>
        <fullName evidence="9">Flp pilus assembly protein TadB</fullName>
    </submittedName>
</protein>
<dbReference type="Pfam" id="PF19360">
    <property type="entry name" value="TadB_TadC_N"/>
    <property type="match status" value="1"/>
</dbReference>
<evidence type="ECO:0000256" key="1">
    <source>
        <dbReference type="ARBA" id="ARBA00004651"/>
    </source>
</evidence>
<dbReference type="GO" id="GO:0005886">
    <property type="term" value="C:plasma membrane"/>
    <property type="evidence" value="ECO:0007669"/>
    <property type="project" value="UniProtKB-SubCell"/>
</dbReference>
<evidence type="ECO:0000313" key="10">
    <source>
        <dbReference type="Proteomes" id="UP000035100"/>
    </source>
</evidence>
<dbReference type="AlphaFoldDB" id="A0A0D0QEI1"/>